<evidence type="ECO:0000313" key="1">
    <source>
        <dbReference type="EMBL" id="KAK9042316.1"/>
    </source>
</evidence>
<organism evidence="1 2">
    <name type="scientific">Hibiscus sabdariffa</name>
    <name type="common">roselle</name>
    <dbReference type="NCBI Taxonomy" id="183260"/>
    <lineage>
        <taxon>Eukaryota</taxon>
        <taxon>Viridiplantae</taxon>
        <taxon>Streptophyta</taxon>
        <taxon>Embryophyta</taxon>
        <taxon>Tracheophyta</taxon>
        <taxon>Spermatophyta</taxon>
        <taxon>Magnoliopsida</taxon>
        <taxon>eudicotyledons</taxon>
        <taxon>Gunneridae</taxon>
        <taxon>Pentapetalae</taxon>
        <taxon>rosids</taxon>
        <taxon>malvids</taxon>
        <taxon>Malvales</taxon>
        <taxon>Malvaceae</taxon>
        <taxon>Malvoideae</taxon>
        <taxon>Hibiscus</taxon>
    </lineage>
</organism>
<evidence type="ECO:0000313" key="2">
    <source>
        <dbReference type="Proteomes" id="UP001396334"/>
    </source>
</evidence>
<sequence length="640" mass="72133">MMNNKELEFFERIPDQKIEDVCASKDSPMQRGFAGCKPLFIKVSPKSVESSPMTAPRVVIKAPTPFPYKDSLQVPWKYNCEVSEPVKADKTEENVNEVGNFTRSGRCYSTQPNIETVKNQKGKAPAESSDKNFDDEPILEYHAPVKESEAKEFLKILKHSEFNVVEQLNRLPARISMLSLLLSSELHRNALLKIVNQTDEEILEGGRGSCKALHITTRCKGNMLSGVLVDNGSALNVLPLATLKKLPIDSTHMKPYQNTVRSFNGTQREVIGKIEVPLTIGPSEYEVDFIVMDIKPTYSCLLGRPWIHAAGAIPSTLHQKLKFVIDGKLVTIKAEEDIIASISSNTPYIEVDEDVVECSFRSLELVNATFVEENKKMTCFRMSRCTKMQVKQTYGKGTRIGKGFGRRLQGRLYPIFVKAKLDRFGLGYHPDRHGRREAIRKNQEKRKERFTGEDLPWGEMVFLPLPQVFTSGGLLDPTKMGEEKDPFDPNFGRTISGKNSGSLNLTDEDLNAHFGNLTVNALIDDEGENYYLVPDINGVSNIIPDLQVDFDQNLSQEEFIDCEDEAGCELPNDLLRMMKSEEKQILPHKEELEILNLGTAEERREVKIGTTISVETHQNLIKLLHNTRMCSPGHIKTCRV</sequence>
<dbReference type="EMBL" id="JBBPBN010000004">
    <property type="protein sequence ID" value="KAK9042316.1"/>
    <property type="molecule type" value="Genomic_DNA"/>
</dbReference>
<keyword evidence="2" id="KW-1185">Reference proteome</keyword>
<accession>A0ABR2TY10</accession>
<dbReference type="InterPro" id="IPR021109">
    <property type="entry name" value="Peptidase_aspartic_dom_sf"/>
</dbReference>
<dbReference type="SUPFAM" id="SSF50630">
    <property type="entry name" value="Acid proteases"/>
    <property type="match status" value="1"/>
</dbReference>
<dbReference type="CDD" id="cd00303">
    <property type="entry name" value="retropepsin_like"/>
    <property type="match status" value="1"/>
</dbReference>
<dbReference type="PANTHER" id="PTHR32108:SF9">
    <property type="entry name" value="REVERSE TRANSCRIPTASE RNASE H-LIKE DOMAIN-CONTAINING PROTEIN"/>
    <property type="match status" value="1"/>
</dbReference>
<dbReference type="PANTHER" id="PTHR32108">
    <property type="entry name" value="DNA-DIRECTED RNA POLYMERASE SUBUNIT ALPHA"/>
    <property type="match status" value="1"/>
</dbReference>
<dbReference type="Gene3D" id="2.40.70.10">
    <property type="entry name" value="Acid Proteases"/>
    <property type="match status" value="1"/>
</dbReference>
<dbReference type="Proteomes" id="UP001396334">
    <property type="component" value="Unassembled WGS sequence"/>
</dbReference>
<name>A0ABR2TY10_9ROSI</name>
<reference evidence="1 2" key="1">
    <citation type="journal article" date="2024" name="G3 (Bethesda)">
        <title>Genome assembly of Hibiscus sabdariffa L. provides insights into metabolisms of medicinal natural products.</title>
        <authorList>
            <person name="Kim T."/>
        </authorList>
    </citation>
    <scope>NUCLEOTIDE SEQUENCE [LARGE SCALE GENOMIC DNA]</scope>
    <source>
        <strain evidence="1">TK-2024</strain>
        <tissue evidence="1">Old leaves</tissue>
    </source>
</reference>
<proteinExistence type="predicted"/>
<gene>
    <name evidence="1" type="ORF">V6N11_017393</name>
</gene>
<protein>
    <submittedName>
        <fullName evidence="1">Uncharacterized protein</fullName>
    </submittedName>
</protein>
<comment type="caution">
    <text evidence="1">The sequence shown here is derived from an EMBL/GenBank/DDBJ whole genome shotgun (WGS) entry which is preliminary data.</text>
</comment>